<dbReference type="EnsemblPlants" id="OMERI06G15000.1">
    <property type="protein sequence ID" value="OMERI06G15000.1"/>
    <property type="gene ID" value="OMERI06G15000"/>
</dbReference>
<proteinExistence type="predicted"/>
<feature type="signal peptide" evidence="1">
    <location>
        <begin position="1"/>
        <end position="23"/>
    </location>
</feature>
<accession>A0A0E0E1H3</accession>
<evidence type="ECO:0000256" key="1">
    <source>
        <dbReference type="SAM" id="SignalP"/>
    </source>
</evidence>
<dbReference type="HOGENOM" id="CLU_1974058_0_0_1"/>
<reference evidence="2" key="2">
    <citation type="submission" date="2018-05" db="EMBL/GenBank/DDBJ databases">
        <title>OmerRS3 (Oryza meridionalis Reference Sequence Version 3).</title>
        <authorList>
            <person name="Zhang J."/>
            <person name="Kudrna D."/>
            <person name="Lee S."/>
            <person name="Talag J."/>
            <person name="Welchert J."/>
            <person name="Wing R.A."/>
        </authorList>
    </citation>
    <scope>NUCLEOTIDE SEQUENCE [LARGE SCALE GENOMIC DNA]</scope>
    <source>
        <strain evidence="2">cv. OR44</strain>
    </source>
</reference>
<name>A0A0E0E1H3_9ORYZ</name>
<reference evidence="2" key="1">
    <citation type="submission" date="2015-04" db="UniProtKB">
        <authorList>
            <consortium name="EnsemblPlants"/>
        </authorList>
    </citation>
    <scope>IDENTIFICATION</scope>
</reference>
<dbReference type="Proteomes" id="UP000008021">
    <property type="component" value="Chromosome 6"/>
</dbReference>
<dbReference type="AlphaFoldDB" id="A0A0E0E1H3"/>
<organism evidence="2">
    <name type="scientific">Oryza meridionalis</name>
    <dbReference type="NCBI Taxonomy" id="40149"/>
    <lineage>
        <taxon>Eukaryota</taxon>
        <taxon>Viridiplantae</taxon>
        <taxon>Streptophyta</taxon>
        <taxon>Embryophyta</taxon>
        <taxon>Tracheophyta</taxon>
        <taxon>Spermatophyta</taxon>
        <taxon>Magnoliopsida</taxon>
        <taxon>Liliopsida</taxon>
        <taxon>Poales</taxon>
        <taxon>Poaceae</taxon>
        <taxon>BOP clade</taxon>
        <taxon>Oryzoideae</taxon>
        <taxon>Oryzeae</taxon>
        <taxon>Oryzinae</taxon>
        <taxon>Oryza</taxon>
    </lineage>
</organism>
<keyword evidence="1" id="KW-0732">Signal</keyword>
<feature type="chain" id="PRO_5002357512" evidence="1">
    <location>
        <begin position="24"/>
        <end position="127"/>
    </location>
</feature>
<protein>
    <submittedName>
        <fullName evidence="2">Uncharacterized protein</fullName>
    </submittedName>
</protein>
<keyword evidence="3" id="KW-1185">Reference proteome</keyword>
<evidence type="ECO:0000313" key="2">
    <source>
        <dbReference type="EnsemblPlants" id="OMERI06G15000.1"/>
    </source>
</evidence>
<evidence type="ECO:0000313" key="3">
    <source>
        <dbReference type="Proteomes" id="UP000008021"/>
    </source>
</evidence>
<dbReference type="Gramene" id="OMERI06G15000.1">
    <property type="protein sequence ID" value="OMERI06G15000.1"/>
    <property type="gene ID" value="OMERI06G15000"/>
</dbReference>
<sequence>MPAPTSFLSLFSSLFRTVALAQACPSLIRGRRHYEHGPSNHQHQSWGRLAVTGTSVVRGAEAPEAAGSNDDIVVAAGMDIAVSQWFCSCCRVLMYDNATLHIRGSYAVTNFLSDSETPSTKAKPCPC</sequence>